<name>A0A7U6GE85_CALEA</name>
<accession>A0A7U6GE85</accession>
<evidence type="ECO:0000256" key="5">
    <source>
        <dbReference type="ARBA" id="ARBA00022989"/>
    </source>
</evidence>
<evidence type="ECO:0000256" key="2">
    <source>
        <dbReference type="ARBA" id="ARBA00005262"/>
    </source>
</evidence>
<proteinExistence type="inferred from homology"/>
<dbReference type="EMBL" id="AP012051">
    <property type="protein sequence ID" value="BAL80784.1"/>
    <property type="molecule type" value="Genomic_DNA"/>
</dbReference>
<evidence type="ECO:0000256" key="3">
    <source>
        <dbReference type="ARBA" id="ARBA00022475"/>
    </source>
</evidence>
<gene>
    <name evidence="7" type="ordered locus">CSE_06580</name>
</gene>
<evidence type="ECO:0000313" key="8">
    <source>
        <dbReference type="Proteomes" id="UP000004793"/>
    </source>
</evidence>
<dbReference type="InterPro" id="IPR052518">
    <property type="entry name" value="CHR_Transporter"/>
</dbReference>
<evidence type="ECO:0000256" key="1">
    <source>
        <dbReference type="ARBA" id="ARBA00004651"/>
    </source>
</evidence>
<dbReference type="InterPro" id="IPR003370">
    <property type="entry name" value="Chromate_transpt"/>
</dbReference>
<organism evidence="7 8">
    <name type="scientific">Caldisericum exile (strain DSM 21853 / NBRC 104410 / AZM16c01)</name>
    <dbReference type="NCBI Taxonomy" id="511051"/>
    <lineage>
        <taxon>Bacteria</taxon>
        <taxon>Pseudomonadati</taxon>
        <taxon>Caldisericota/Cryosericota group</taxon>
        <taxon>Caldisericota</taxon>
        <taxon>Caldisericia</taxon>
        <taxon>Caldisericales</taxon>
        <taxon>Caldisericaceae</taxon>
        <taxon>Caldisericum</taxon>
    </lineage>
</organism>
<reference evidence="7 8" key="1">
    <citation type="submission" date="2011-01" db="EMBL/GenBank/DDBJ databases">
        <title>Whole genome sequence of Caldisericum exile AZM16c01.</title>
        <authorList>
            <person name="Narita-Yamada S."/>
            <person name="Kawakoshi A."/>
            <person name="Nakamura S."/>
            <person name="Sasagawa M."/>
            <person name="Fukada J."/>
            <person name="Sekine M."/>
            <person name="Kato Y."/>
            <person name="Fukai R."/>
            <person name="Sasaki K."/>
            <person name="Hanamaki A."/>
            <person name="Narita H."/>
            <person name="Konno Y."/>
            <person name="Mori K."/>
            <person name="Yamazaki S."/>
            <person name="Suzuki K."/>
            <person name="Fujita N."/>
        </authorList>
    </citation>
    <scope>NUCLEOTIDE SEQUENCE [LARGE SCALE GENOMIC DNA]</scope>
    <source>
        <strain evidence="8">DSM 21853 / NBRC 104410 / AZM16c01</strain>
    </source>
</reference>
<keyword evidence="4" id="KW-0812">Transmembrane</keyword>
<dbReference type="PANTHER" id="PTHR43663">
    <property type="entry name" value="CHROMATE TRANSPORT PROTEIN-RELATED"/>
    <property type="match status" value="1"/>
</dbReference>
<dbReference type="PANTHER" id="PTHR43663:SF1">
    <property type="entry name" value="CHROMATE TRANSPORTER"/>
    <property type="match status" value="1"/>
</dbReference>
<comment type="similarity">
    <text evidence="2">Belongs to the chromate ion transporter (CHR) (TC 2.A.51) family.</text>
</comment>
<keyword evidence="5" id="KW-1133">Transmembrane helix</keyword>
<evidence type="ECO:0000256" key="4">
    <source>
        <dbReference type="ARBA" id="ARBA00022692"/>
    </source>
</evidence>
<dbReference type="Proteomes" id="UP000004793">
    <property type="component" value="Chromosome"/>
</dbReference>
<evidence type="ECO:0000256" key="6">
    <source>
        <dbReference type="ARBA" id="ARBA00023136"/>
    </source>
</evidence>
<sequence length="87" mass="9444">MLLRIFGEFLKIGIVTFGGGQAMLPILQHELVYNYGWINIDKFLYFVSVSEATPGPVALNMATFIGFELKGVIGSVFATLGLSCLPS</sequence>
<keyword evidence="3" id="KW-1003">Cell membrane</keyword>
<comment type="subcellular location">
    <subcellularLocation>
        <location evidence="1">Cell membrane</location>
        <topology evidence="1">Multi-pass membrane protein</topology>
    </subcellularLocation>
</comment>
<dbReference type="Pfam" id="PF02417">
    <property type="entry name" value="Chromate_transp"/>
    <property type="match status" value="1"/>
</dbReference>
<dbReference type="GO" id="GO:0015109">
    <property type="term" value="F:chromate transmembrane transporter activity"/>
    <property type="evidence" value="ECO:0007669"/>
    <property type="project" value="InterPro"/>
</dbReference>
<protein>
    <submittedName>
        <fullName evidence="7">Chromate transport protein</fullName>
    </submittedName>
</protein>
<dbReference type="KEGG" id="cex:CSE_06580"/>
<evidence type="ECO:0000313" key="7">
    <source>
        <dbReference type="EMBL" id="BAL80784.1"/>
    </source>
</evidence>
<keyword evidence="6" id="KW-0472">Membrane</keyword>
<dbReference type="AlphaFoldDB" id="A0A7U6GE85"/>
<keyword evidence="8" id="KW-1185">Reference proteome</keyword>
<dbReference type="GO" id="GO:0005886">
    <property type="term" value="C:plasma membrane"/>
    <property type="evidence" value="ECO:0007669"/>
    <property type="project" value="UniProtKB-SubCell"/>
</dbReference>